<keyword evidence="8" id="KW-1185">Reference proteome</keyword>
<keyword evidence="3 6" id="KW-0812">Transmembrane</keyword>
<evidence type="ECO:0000256" key="1">
    <source>
        <dbReference type="ARBA" id="ARBA00004141"/>
    </source>
</evidence>
<feature type="transmembrane region" description="Helical" evidence="6">
    <location>
        <begin position="111"/>
        <end position="133"/>
    </location>
</feature>
<proteinExistence type="predicted"/>
<evidence type="ECO:0000256" key="3">
    <source>
        <dbReference type="ARBA" id="ARBA00022692"/>
    </source>
</evidence>
<feature type="transmembrane region" description="Helical" evidence="6">
    <location>
        <begin position="189"/>
        <end position="210"/>
    </location>
</feature>
<dbReference type="Gene3D" id="1.20.1250.20">
    <property type="entry name" value="MFS general substrate transporter like domains"/>
    <property type="match status" value="1"/>
</dbReference>
<dbReference type="Proteomes" id="UP000294003">
    <property type="component" value="Unassembled WGS sequence"/>
</dbReference>
<comment type="subcellular location">
    <subcellularLocation>
        <location evidence="1">Membrane</location>
        <topology evidence="1">Multi-pass membrane protein</topology>
    </subcellularLocation>
</comment>
<evidence type="ECO:0000256" key="4">
    <source>
        <dbReference type="ARBA" id="ARBA00022989"/>
    </source>
</evidence>
<accession>A0ABY0H4R3</accession>
<organism evidence="7 8">
    <name type="scientific">Monosporascus cannonballus</name>
    <dbReference type="NCBI Taxonomy" id="155416"/>
    <lineage>
        <taxon>Eukaryota</taxon>
        <taxon>Fungi</taxon>
        <taxon>Dikarya</taxon>
        <taxon>Ascomycota</taxon>
        <taxon>Pezizomycotina</taxon>
        <taxon>Sordariomycetes</taxon>
        <taxon>Xylariomycetidae</taxon>
        <taxon>Xylariales</taxon>
        <taxon>Xylariales incertae sedis</taxon>
        <taxon>Monosporascus</taxon>
    </lineage>
</organism>
<evidence type="ECO:0000256" key="6">
    <source>
        <dbReference type="SAM" id="Phobius"/>
    </source>
</evidence>
<evidence type="ECO:0000256" key="2">
    <source>
        <dbReference type="ARBA" id="ARBA00022448"/>
    </source>
</evidence>
<gene>
    <name evidence="7" type="ORF">DL762_007114</name>
</gene>
<feature type="transmembrane region" description="Helical" evidence="6">
    <location>
        <begin position="222"/>
        <end position="247"/>
    </location>
</feature>
<keyword evidence="2" id="KW-0813">Transport</keyword>
<evidence type="ECO:0000313" key="8">
    <source>
        <dbReference type="Proteomes" id="UP000294003"/>
    </source>
</evidence>
<dbReference type="SUPFAM" id="SSF103473">
    <property type="entry name" value="MFS general substrate transporter"/>
    <property type="match status" value="1"/>
</dbReference>
<keyword evidence="4 6" id="KW-1133">Transmembrane helix</keyword>
<feature type="transmembrane region" description="Helical" evidence="6">
    <location>
        <begin position="64"/>
        <end position="90"/>
    </location>
</feature>
<comment type="caution">
    <text evidence="7">The sequence shown here is derived from an EMBL/GenBank/DDBJ whole genome shotgun (WGS) entry which is preliminary data.</text>
</comment>
<dbReference type="EMBL" id="QJNS01000251">
    <property type="protein sequence ID" value="RYO81442.1"/>
    <property type="molecule type" value="Genomic_DNA"/>
</dbReference>
<evidence type="ECO:0008006" key="9">
    <source>
        <dbReference type="Google" id="ProtNLM"/>
    </source>
</evidence>
<feature type="transmembrane region" description="Helical" evidence="6">
    <location>
        <begin position="153"/>
        <end position="177"/>
    </location>
</feature>
<evidence type="ECO:0000313" key="7">
    <source>
        <dbReference type="EMBL" id="RYO81442.1"/>
    </source>
</evidence>
<dbReference type="PANTHER" id="PTHR19432">
    <property type="entry name" value="SUGAR TRANSPORTER"/>
    <property type="match status" value="1"/>
</dbReference>
<reference evidence="7 8" key="1">
    <citation type="submission" date="2018-06" db="EMBL/GenBank/DDBJ databases">
        <title>Complete Genomes of Monosporascus.</title>
        <authorList>
            <person name="Robinson A.J."/>
            <person name="Natvig D.O."/>
        </authorList>
    </citation>
    <scope>NUCLEOTIDE SEQUENCE [LARGE SCALE GENOMIC DNA]</scope>
    <source>
        <strain evidence="7 8">CBS 609.92</strain>
    </source>
</reference>
<dbReference type="PANTHER" id="PTHR19432:SF35">
    <property type="entry name" value="SOLUTE CARRIER FAMILY 45 MEMBER 3 ISOFORM X1"/>
    <property type="match status" value="1"/>
</dbReference>
<keyword evidence="5 6" id="KW-0472">Membrane</keyword>
<sequence>MGDSCSSPAESSSSGDNELLLLSVDECWDQQRLDHLETSALLVLTCPSLGLQVCWFLLQSSGTPYLFSLGIPDSIISLVWATGPIFGAFAQPIIGQLSDELQHPMGRRKPLIVSGASVVIVFLLAMACADELTRWTVAPGGDGRPTGHWQTQTFAVFCVILILFALHAYTVGVRALVVDNCPPSQQSKAAAWVMRWNVLGSAVLSTIGFMDAKSSSGEADVATAFKILVLVAAFCSAATVGLVCYFVPHDNARFLDCQGPPLVKRVWSISSPKGLARRWARLPPLTHKVCKVQLYAWFAWFPVLYYMST</sequence>
<dbReference type="InterPro" id="IPR036259">
    <property type="entry name" value="MFS_trans_sf"/>
</dbReference>
<dbReference type="Pfam" id="PF13347">
    <property type="entry name" value="MFS_2"/>
    <property type="match status" value="1"/>
</dbReference>
<protein>
    <recommendedName>
        <fullName evidence="9">Major facilitator superfamily (MFS) profile domain-containing protein</fullName>
    </recommendedName>
</protein>
<name>A0ABY0H4R3_9PEZI</name>
<evidence type="ECO:0000256" key="5">
    <source>
        <dbReference type="ARBA" id="ARBA00023136"/>
    </source>
</evidence>